<dbReference type="EMBL" id="KL584992">
    <property type="protein sequence ID" value="KEQ81401.1"/>
    <property type="molecule type" value="Genomic_DNA"/>
</dbReference>
<sequence>MHKGAKSLTGRSNLLFLLHHDLPMLYHGFSVHNFHAFVELIPDLTTDIILPVVGVGACILPSSWSSNSEAQVTRFPVSSVAAVVVYSKPDILRKGKPVLPVDNCGPAEGLFFVHEDVRMPDECISQVCENVVKLDCLFDVENHSGVIEVGVENIPSWLRGSNSWRGIRRSHLVRRYNSKIERRIGGEERLL</sequence>
<reference evidence="1 2" key="1">
    <citation type="journal article" date="2014" name="BMC Genomics">
        <title>Genome sequencing of four Aureobasidium pullulans varieties: biotechnological potential, stress tolerance, and description of new species.</title>
        <authorList>
            <person name="Gostin Ar C."/>
            <person name="Ohm R.A."/>
            <person name="Kogej T."/>
            <person name="Sonjak S."/>
            <person name="Turk M."/>
            <person name="Zajc J."/>
            <person name="Zalar P."/>
            <person name="Grube M."/>
            <person name="Sun H."/>
            <person name="Han J."/>
            <person name="Sharma A."/>
            <person name="Chiniquy J."/>
            <person name="Ngan C.Y."/>
            <person name="Lipzen A."/>
            <person name="Barry K."/>
            <person name="Grigoriev I.V."/>
            <person name="Gunde-Cimerman N."/>
        </authorList>
    </citation>
    <scope>NUCLEOTIDE SEQUENCE [LARGE SCALE GENOMIC DNA]</scope>
    <source>
        <strain evidence="1 2">EXF-150</strain>
    </source>
</reference>
<organism evidence="1 2">
    <name type="scientific">Aureobasidium pullulans EXF-150</name>
    <dbReference type="NCBI Taxonomy" id="1043002"/>
    <lineage>
        <taxon>Eukaryota</taxon>
        <taxon>Fungi</taxon>
        <taxon>Dikarya</taxon>
        <taxon>Ascomycota</taxon>
        <taxon>Pezizomycotina</taxon>
        <taxon>Dothideomycetes</taxon>
        <taxon>Dothideomycetidae</taxon>
        <taxon>Dothideales</taxon>
        <taxon>Saccotheciaceae</taxon>
        <taxon>Aureobasidium</taxon>
    </lineage>
</organism>
<dbReference type="RefSeq" id="XP_029757588.1">
    <property type="nucleotide sequence ID" value="XM_029908949.1"/>
</dbReference>
<evidence type="ECO:0000313" key="2">
    <source>
        <dbReference type="Proteomes" id="UP000030706"/>
    </source>
</evidence>
<keyword evidence="2" id="KW-1185">Reference proteome</keyword>
<dbReference type="HOGENOM" id="CLU_1421169_0_0_1"/>
<protein>
    <submittedName>
        <fullName evidence="1">Uncharacterized protein</fullName>
    </submittedName>
</protein>
<proteinExistence type="predicted"/>
<gene>
    <name evidence="1" type="ORF">M438DRAFT_383636</name>
</gene>
<dbReference type="AlphaFoldDB" id="A0A074Y398"/>
<accession>A0A074Y398</accession>
<name>A0A074Y398_AURPU</name>
<dbReference type="Proteomes" id="UP000030706">
    <property type="component" value="Unassembled WGS sequence"/>
</dbReference>
<dbReference type="GeneID" id="40751255"/>
<evidence type="ECO:0000313" key="1">
    <source>
        <dbReference type="EMBL" id="KEQ81401.1"/>
    </source>
</evidence>